<dbReference type="Proteomes" id="UP000287519">
    <property type="component" value="Unassembled WGS sequence"/>
</dbReference>
<proteinExistence type="predicted"/>
<evidence type="ECO:0000313" key="2">
    <source>
        <dbReference type="EMBL" id="GCE44604.1"/>
    </source>
</evidence>
<accession>A0A402CM08</accession>
<protein>
    <submittedName>
        <fullName evidence="2">Uncharacterized protein</fullName>
    </submittedName>
</protein>
<comment type="caution">
    <text evidence="2">The sequence shown here is derived from an EMBL/GenBank/DDBJ whole genome shotgun (WGS) entry which is preliminary data.</text>
</comment>
<dbReference type="EMBL" id="BHYM01000099">
    <property type="protein sequence ID" value="GCE44604.1"/>
    <property type="molecule type" value="Genomic_DNA"/>
</dbReference>
<dbReference type="AlphaFoldDB" id="A0A402CM08"/>
<evidence type="ECO:0000313" key="3">
    <source>
        <dbReference type="Proteomes" id="UP000287519"/>
    </source>
</evidence>
<keyword evidence="3" id="KW-1185">Reference proteome</keyword>
<organism evidence="2 3">
    <name type="scientific">Rhodococcus wratislaviensis</name>
    <name type="common">Tsukamurella wratislaviensis</name>
    <dbReference type="NCBI Taxonomy" id="44752"/>
    <lineage>
        <taxon>Bacteria</taxon>
        <taxon>Bacillati</taxon>
        <taxon>Actinomycetota</taxon>
        <taxon>Actinomycetes</taxon>
        <taxon>Mycobacteriales</taxon>
        <taxon>Nocardiaceae</taxon>
        <taxon>Rhodococcus</taxon>
    </lineage>
</organism>
<evidence type="ECO:0000256" key="1">
    <source>
        <dbReference type="SAM" id="MobiDB-lite"/>
    </source>
</evidence>
<reference evidence="2 3" key="1">
    <citation type="submission" date="2018-11" db="EMBL/GenBank/DDBJ databases">
        <title>Microbial catabolism of amino acid.</title>
        <authorList>
            <person name="Hibi M."/>
            <person name="Ogawa J."/>
        </authorList>
    </citation>
    <scope>NUCLEOTIDE SEQUENCE [LARGE SCALE GENOMIC DNA]</scope>
    <source>
        <strain evidence="2 3">C31-06</strain>
    </source>
</reference>
<sequence length="38" mass="4018">MLGEHRGGADLNPLVALTGEDIPTSRLRTVRSGKARAT</sequence>
<name>A0A402CM08_RHOWR</name>
<gene>
    <name evidence="2" type="ORF">Rhow_009025</name>
</gene>
<feature type="region of interest" description="Disordered" evidence="1">
    <location>
        <begin position="1"/>
        <end position="21"/>
    </location>
</feature>